<dbReference type="Proteomes" id="UP000034324">
    <property type="component" value="Unassembled WGS sequence"/>
</dbReference>
<accession>A0A0G0NMM1</accession>
<proteinExistence type="predicted"/>
<gene>
    <name evidence="1" type="ORF">US99_C0024G0008</name>
</gene>
<dbReference type="EMBL" id="LBVC01000024">
    <property type="protein sequence ID" value="KKQ78341.1"/>
    <property type="molecule type" value="Genomic_DNA"/>
</dbReference>
<comment type="caution">
    <text evidence="1">The sequence shown here is derived from an EMBL/GenBank/DDBJ whole genome shotgun (WGS) entry which is preliminary data.</text>
</comment>
<evidence type="ECO:0000313" key="1">
    <source>
        <dbReference type="EMBL" id="KKQ78341.1"/>
    </source>
</evidence>
<protein>
    <submittedName>
        <fullName evidence="1">Uncharacterized protein</fullName>
    </submittedName>
</protein>
<name>A0A0G0NMM1_9BACT</name>
<evidence type="ECO:0000313" key="2">
    <source>
        <dbReference type="Proteomes" id="UP000034324"/>
    </source>
</evidence>
<reference evidence="1 2" key="1">
    <citation type="journal article" date="2015" name="Nature">
        <title>rRNA introns, odd ribosomes, and small enigmatic genomes across a large radiation of phyla.</title>
        <authorList>
            <person name="Brown C.T."/>
            <person name="Hug L.A."/>
            <person name="Thomas B.C."/>
            <person name="Sharon I."/>
            <person name="Castelle C.J."/>
            <person name="Singh A."/>
            <person name="Wilkins M.J."/>
            <person name="Williams K.H."/>
            <person name="Banfield J.F."/>
        </authorList>
    </citation>
    <scope>NUCLEOTIDE SEQUENCE [LARGE SCALE GENOMIC DNA]</scope>
</reference>
<dbReference type="AlphaFoldDB" id="A0A0G0NMM1"/>
<organism evidence="1 2">
    <name type="scientific">Candidatus Daviesbacteria bacterium GW2011_GWF2_38_6</name>
    <dbReference type="NCBI Taxonomy" id="1618432"/>
    <lineage>
        <taxon>Bacteria</taxon>
        <taxon>Candidatus Daviesiibacteriota</taxon>
    </lineage>
</organism>
<sequence length="82" mass="8919">MEKQPVSIGAQVRVGGNVNNSGSIKVFPDGRFTIDGSLINTGSLIINDPEKIKQLLVELVKTSGNFATLGMEVLRRFFGLRE</sequence>